<dbReference type="PROSITE" id="PS50837">
    <property type="entry name" value="NACHT"/>
    <property type="match status" value="1"/>
</dbReference>
<keyword evidence="5" id="KW-1185">Reference proteome</keyword>
<reference evidence="4" key="1">
    <citation type="journal article" date="2023" name="Mol. Phylogenet. Evol.">
        <title>Genome-scale phylogeny and comparative genomics of the fungal order Sordariales.</title>
        <authorList>
            <person name="Hensen N."/>
            <person name="Bonometti L."/>
            <person name="Westerberg I."/>
            <person name="Brannstrom I.O."/>
            <person name="Guillou S."/>
            <person name="Cros-Aarteil S."/>
            <person name="Calhoun S."/>
            <person name="Haridas S."/>
            <person name="Kuo A."/>
            <person name="Mondo S."/>
            <person name="Pangilinan J."/>
            <person name="Riley R."/>
            <person name="LaButti K."/>
            <person name="Andreopoulos B."/>
            <person name="Lipzen A."/>
            <person name="Chen C."/>
            <person name="Yan M."/>
            <person name="Daum C."/>
            <person name="Ng V."/>
            <person name="Clum A."/>
            <person name="Steindorff A."/>
            <person name="Ohm R.A."/>
            <person name="Martin F."/>
            <person name="Silar P."/>
            <person name="Natvig D.O."/>
            <person name="Lalanne C."/>
            <person name="Gautier V."/>
            <person name="Ament-Velasquez S.L."/>
            <person name="Kruys A."/>
            <person name="Hutchinson M.I."/>
            <person name="Powell A.J."/>
            <person name="Barry K."/>
            <person name="Miller A.N."/>
            <person name="Grigoriev I.V."/>
            <person name="Debuchy R."/>
            <person name="Gladieux P."/>
            <person name="Hiltunen Thoren M."/>
            <person name="Johannesson H."/>
        </authorList>
    </citation>
    <scope>NUCLEOTIDE SEQUENCE</scope>
    <source>
        <strain evidence="4">CBS 359.72</strain>
    </source>
</reference>
<evidence type="ECO:0000313" key="4">
    <source>
        <dbReference type="EMBL" id="KAK4248280.1"/>
    </source>
</evidence>
<name>A0AAN7CTY9_9PEZI</name>
<dbReference type="Proteomes" id="UP001303647">
    <property type="component" value="Unassembled WGS sequence"/>
</dbReference>
<protein>
    <recommendedName>
        <fullName evidence="3">NACHT domain-containing protein</fullName>
    </recommendedName>
</protein>
<dbReference type="PANTHER" id="PTHR10039">
    <property type="entry name" value="AMELOGENIN"/>
    <property type="match status" value="1"/>
</dbReference>
<reference evidence="4" key="2">
    <citation type="submission" date="2023-05" db="EMBL/GenBank/DDBJ databases">
        <authorList>
            <consortium name="Lawrence Berkeley National Laboratory"/>
            <person name="Steindorff A."/>
            <person name="Hensen N."/>
            <person name="Bonometti L."/>
            <person name="Westerberg I."/>
            <person name="Brannstrom I.O."/>
            <person name="Guillou S."/>
            <person name="Cros-Aarteil S."/>
            <person name="Calhoun S."/>
            <person name="Haridas S."/>
            <person name="Kuo A."/>
            <person name="Mondo S."/>
            <person name="Pangilinan J."/>
            <person name="Riley R."/>
            <person name="Labutti K."/>
            <person name="Andreopoulos B."/>
            <person name="Lipzen A."/>
            <person name="Chen C."/>
            <person name="Yanf M."/>
            <person name="Daum C."/>
            <person name="Ng V."/>
            <person name="Clum A."/>
            <person name="Ohm R."/>
            <person name="Martin F."/>
            <person name="Silar P."/>
            <person name="Natvig D."/>
            <person name="Lalanne C."/>
            <person name="Gautier V."/>
            <person name="Ament-Velasquez S.L."/>
            <person name="Kruys A."/>
            <person name="Hutchinson M.I."/>
            <person name="Powell A.J."/>
            <person name="Barry K."/>
            <person name="Miller A.N."/>
            <person name="Grigoriev I.V."/>
            <person name="Debuchy R."/>
            <person name="Gladieux P."/>
            <person name="Thoren M.H."/>
            <person name="Johannesson H."/>
        </authorList>
    </citation>
    <scope>NUCLEOTIDE SEQUENCE</scope>
    <source>
        <strain evidence="4">CBS 359.72</strain>
    </source>
</reference>
<dbReference type="AlphaFoldDB" id="A0AAN7CTY9"/>
<keyword evidence="1" id="KW-0677">Repeat</keyword>
<comment type="caution">
    <text evidence="4">The sequence shown here is derived from an EMBL/GenBank/DDBJ whole genome shotgun (WGS) entry which is preliminary data.</text>
</comment>
<dbReference type="InterPro" id="IPR056884">
    <property type="entry name" value="NPHP3-like_N"/>
</dbReference>
<dbReference type="SUPFAM" id="SSF52540">
    <property type="entry name" value="P-loop containing nucleoside triphosphate hydrolases"/>
    <property type="match status" value="1"/>
</dbReference>
<dbReference type="Gene3D" id="3.40.50.300">
    <property type="entry name" value="P-loop containing nucleotide triphosphate hydrolases"/>
    <property type="match status" value="1"/>
</dbReference>
<dbReference type="PANTHER" id="PTHR10039:SF16">
    <property type="entry name" value="GPI INOSITOL-DEACYLASE"/>
    <property type="match status" value="1"/>
</dbReference>
<feature type="region of interest" description="Disordered" evidence="2">
    <location>
        <begin position="739"/>
        <end position="892"/>
    </location>
</feature>
<gene>
    <name evidence="4" type="ORF">C7999DRAFT_31337</name>
</gene>
<feature type="domain" description="NACHT" evidence="3">
    <location>
        <begin position="217"/>
        <end position="335"/>
    </location>
</feature>
<evidence type="ECO:0000256" key="2">
    <source>
        <dbReference type="SAM" id="MobiDB-lite"/>
    </source>
</evidence>
<feature type="compositionally biased region" description="Polar residues" evidence="2">
    <location>
        <begin position="782"/>
        <end position="800"/>
    </location>
</feature>
<dbReference type="EMBL" id="MU857640">
    <property type="protein sequence ID" value="KAK4248280.1"/>
    <property type="molecule type" value="Genomic_DNA"/>
</dbReference>
<proteinExistence type="predicted"/>
<feature type="compositionally biased region" description="Polar residues" evidence="2">
    <location>
        <begin position="881"/>
        <end position="892"/>
    </location>
</feature>
<dbReference type="InterPro" id="IPR007111">
    <property type="entry name" value="NACHT_NTPase"/>
</dbReference>
<feature type="compositionally biased region" description="Polar residues" evidence="2">
    <location>
        <begin position="822"/>
        <end position="857"/>
    </location>
</feature>
<organism evidence="4 5">
    <name type="scientific">Corynascus novoguineensis</name>
    <dbReference type="NCBI Taxonomy" id="1126955"/>
    <lineage>
        <taxon>Eukaryota</taxon>
        <taxon>Fungi</taxon>
        <taxon>Dikarya</taxon>
        <taxon>Ascomycota</taxon>
        <taxon>Pezizomycotina</taxon>
        <taxon>Sordariomycetes</taxon>
        <taxon>Sordariomycetidae</taxon>
        <taxon>Sordariales</taxon>
        <taxon>Chaetomiaceae</taxon>
        <taxon>Corynascus</taxon>
    </lineage>
</organism>
<accession>A0AAN7CTY9</accession>
<dbReference type="InterPro" id="IPR027417">
    <property type="entry name" value="P-loop_NTPase"/>
</dbReference>
<feature type="compositionally biased region" description="Low complexity" evidence="2">
    <location>
        <begin position="763"/>
        <end position="777"/>
    </location>
</feature>
<evidence type="ECO:0000313" key="5">
    <source>
        <dbReference type="Proteomes" id="UP001303647"/>
    </source>
</evidence>
<sequence>MEALAIASTFATLIGFCKDLCETCKYYIDAARGDCPNDLKLILIETSSLQATIESVEAKLKAMDCRKDCQYCIKELIRLVPKPMVRDDNGKLSKTGQAKILLNALAWGTGGKKGTCDMLLRNLRAHKATLTLGLTTELSHDVEQVGQDVAKVKAAVETVNVKRSEDARNKIYKWLVQVNPSKNHNNAGELRGKQTGEWLASDKTWTNWTAGADTRYRFLWIRGLPGSGKTVLTHTMFEQLRSVKGPNKKLGFAYYYCHHGRNRDEAVPLLGWIDCEPTVKDLLTCLKDVLTQFRHAYVVVDDVDESSPRKNILDVLSILASGAGFTNLSLAITSRELPDIEDAFKARAVAMSMANADIKEDIRRYVKAALRDSQFNSWGESVREMVANILPSKASGIFRYAACQLERLAECDSPNEVKQELQQLPKMLVETYKLILEKIDPKHVSQCARALALILGAQENTGPILADNLVRGLRNGNEQSFLNIDVLRRRCICLIRVHENQTVELAHYTVREFLQSLQSKNLRVSKKLQAFALSEKKADEMYNEMILSTAARFSGTPNIQHMKEDGNDDPVSFELYALRRTRIAMFWQRHALASNERTSAPLMKLLDPYAPCYPGLRLLGSDGYHDESHLALFAWLPKFSKNADKTEKAAAHLTMVVSLCIPRFVRKFLDRIPENERAALFNTKMQVRFPLKWDEFRRNGKYDDQPTSVTLMEFYEKGRHLQYDTDETLEMLRKEFHLKLDSRPGNGGENSSAPGRAAPTPGTKEASTSSSRETTSAGKKASSPQTHDSHPSSSSGNQRVANGAGNGSSSWTRNSRSKTKQNRSSSTQDASSQRKGPSQSNSHTASGASGSRKATSQHPPPKTTDSKHKLGKQAPLPPGNKSGNGPSTPSAG</sequence>
<evidence type="ECO:0000259" key="3">
    <source>
        <dbReference type="PROSITE" id="PS50837"/>
    </source>
</evidence>
<dbReference type="Pfam" id="PF24883">
    <property type="entry name" value="NPHP3_N"/>
    <property type="match status" value="1"/>
</dbReference>
<evidence type="ECO:0000256" key="1">
    <source>
        <dbReference type="ARBA" id="ARBA00022737"/>
    </source>
</evidence>